<protein>
    <submittedName>
        <fullName evidence="1">Uncharacterized protein</fullName>
    </submittedName>
</protein>
<dbReference type="AlphaFoldDB" id="A0A9P7SRE7"/>
<accession>A0A9P7SRE7</accession>
<reference evidence="1" key="1">
    <citation type="journal article" date="2020" name="bioRxiv">
        <title>Whole genome comparisons of ergot fungi reveals the divergence and evolution of species within the genus Claviceps are the result of varying mechanisms driving genome evolution and host range expansion.</title>
        <authorList>
            <person name="Wyka S.A."/>
            <person name="Mondo S.J."/>
            <person name="Liu M."/>
            <person name="Dettman J."/>
            <person name="Nalam V."/>
            <person name="Broders K.D."/>
        </authorList>
    </citation>
    <scope>NUCLEOTIDE SEQUENCE</scope>
    <source>
        <strain evidence="1">CCC 1102</strain>
    </source>
</reference>
<dbReference type="Proteomes" id="UP000784919">
    <property type="component" value="Unassembled WGS sequence"/>
</dbReference>
<proteinExistence type="predicted"/>
<sequence>CAISTSRAPTAQPPMYREKYLDMQVCTASKSGKALRQILKSLRRILILADNAMSAVD</sequence>
<name>A0A9P7SRE7_9HYPO</name>
<evidence type="ECO:0000313" key="2">
    <source>
        <dbReference type="Proteomes" id="UP000784919"/>
    </source>
</evidence>
<gene>
    <name evidence="1" type="ORF">E4U56_004955</name>
</gene>
<evidence type="ECO:0000313" key="1">
    <source>
        <dbReference type="EMBL" id="KAG5974183.1"/>
    </source>
</evidence>
<dbReference type="EMBL" id="SRPS01000033">
    <property type="protein sequence ID" value="KAG5974183.1"/>
    <property type="molecule type" value="Genomic_DNA"/>
</dbReference>
<feature type="non-terminal residue" evidence="1">
    <location>
        <position position="1"/>
    </location>
</feature>
<organism evidence="1 2">
    <name type="scientific">Claviceps arundinis</name>
    <dbReference type="NCBI Taxonomy" id="1623583"/>
    <lineage>
        <taxon>Eukaryota</taxon>
        <taxon>Fungi</taxon>
        <taxon>Dikarya</taxon>
        <taxon>Ascomycota</taxon>
        <taxon>Pezizomycotina</taxon>
        <taxon>Sordariomycetes</taxon>
        <taxon>Hypocreomycetidae</taxon>
        <taxon>Hypocreales</taxon>
        <taxon>Clavicipitaceae</taxon>
        <taxon>Claviceps</taxon>
    </lineage>
</organism>
<comment type="caution">
    <text evidence="1">The sequence shown here is derived from an EMBL/GenBank/DDBJ whole genome shotgun (WGS) entry which is preliminary data.</text>
</comment>